<organism evidence="1 2">
    <name type="scientific">Taibaiella chishuiensis</name>
    <dbReference type="NCBI Taxonomy" id="1434707"/>
    <lineage>
        <taxon>Bacteria</taxon>
        <taxon>Pseudomonadati</taxon>
        <taxon>Bacteroidota</taxon>
        <taxon>Chitinophagia</taxon>
        <taxon>Chitinophagales</taxon>
        <taxon>Chitinophagaceae</taxon>
        <taxon>Taibaiella</taxon>
    </lineage>
</organism>
<keyword evidence="2" id="KW-1185">Reference proteome</keyword>
<protein>
    <submittedName>
        <fullName evidence="1">Uncharacterized protein</fullName>
    </submittedName>
</protein>
<evidence type="ECO:0000313" key="2">
    <source>
        <dbReference type="Proteomes" id="UP000240572"/>
    </source>
</evidence>
<accession>A0A2P8D0J9</accession>
<sequence>MKKHNPGKLKITKIAILCLAPELNAIGPIDIPADLLDPRETYLCPPPYKP</sequence>
<dbReference type="AlphaFoldDB" id="A0A2P8D0J9"/>
<comment type="caution">
    <text evidence="1">The sequence shown here is derived from an EMBL/GenBank/DDBJ whole genome shotgun (WGS) entry which is preliminary data.</text>
</comment>
<dbReference type="RefSeq" id="WP_181358504.1">
    <property type="nucleotide sequence ID" value="NZ_PYGD01000007.1"/>
</dbReference>
<proteinExistence type="predicted"/>
<evidence type="ECO:0000313" key="1">
    <source>
        <dbReference type="EMBL" id="PSK90743.1"/>
    </source>
</evidence>
<dbReference type="Proteomes" id="UP000240572">
    <property type="component" value="Unassembled WGS sequence"/>
</dbReference>
<dbReference type="EMBL" id="PYGD01000007">
    <property type="protein sequence ID" value="PSK90743.1"/>
    <property type="molecule type" value="Genomic_DNA"/>
</dbReference>
<gene>
    <name evidence="1" type="ORF">B0I18_107153</name>
</gene>
<name>A0A2P8D0J9_9BACT</name>
<reference evidence="1 2" key="1">
    <citation type="submission" date="2018-03" db="EMBL/GenBank/DDBJ databases">
        <title>Genomic Encyclopedia of Type Strains, Phase III (KMG-III): the genomes of soil and plant-associated and newly described type strains.</title>
        <authorList>
            <person name="Whitman W."/>
        </authorList>
    </citation>
    <scope>NUCLEOTIDE SEQUENCE [LARGE SCALE GENOMIC DNA]</scope>
    <source>
        <strain evidence="1 2">CGMCC 1.12700</strain>
    </source>
</reference>